<sequence length="418" mass="47357">MNRYGVFMKRTVYETIICGGGPAGMSQLIYFDAQGQLAEELNRGICVIEKTDELLSGNIKKYKISANSKGGALFEFLSEHSLVQQYLNKEKLSEQIQSYCDIAPSLHDIGVLYGKIGNFLEQCIKQNPNSDVYKCATVEQIHICEEGLFKVVFKQFGCVKEVWAKNVHVNLGGVPKTLNLDEDDRYVHSHYILTEQNEHLEELFTSNDSLKIAIVGNSHSAMSVLSKLNERYSVINSSKYSFDLYGKSNLKLYYSSMEDALLDGYNFTEDDICPVTQRVNRYSGMREESFLVAKAILNETINNVTLKRVYFKDNADYDLIIECLGYKTNLIPVYKNGKQIQFEVNNGILKTDTHFRPVMKNQESIDCFYSYGLGVGIGLTEVSGGEKSFTGNIDGIWLYQHYVAEIITELNKKVLEVI</sequence>
<dbReference type="InterPro" id="IPR036188">
    <property type="entry name" value="FAD/NAD-bd_sf"/>
</dbReference>
<dbReference type="SUPFAM" id="SSF51905">
    <property type="entry name" value="FAD/NAD(P)-binding domain"/>
    <property type="match status" value="1"/>
</dbReference>
<accession>A0AAW9A706</accession>
<dbReference type="RefSeq" id="WP_317940613.1">
    <property type="nucleotide sequence ID" value="NZ_JAUBDJ010000004.1"/>
</dbReference>
<reference evidence="1 2" key="1">
    <citation type="submission" date="2023-06" db="EMBL/GenBank/DDBJ databases">
        <title>Sporosarcina sp. nov., isolated from Korean traditional fermented seafood 'Jeotgal'.</title>
        <authorList>
            <person name="Yang A.I."/>
            <person name="Shin N.-R."/>
        </authorList>
    </citation>
    <scope>NUCLEOTIDE SEQUENCE [LARGE SCALE GENOMIC DNA]</scope>
    <source>
        <strain evidence="1 2">KCTC43456</strain>
    </source>
</reference>
<dbReference type="GO" id="GO:0004497">
    <property type="term" value="F:monooxygenase activity"/>
    <property type="evidence" value="ECO:0007669"/>
    <property type="project" value="UniProtKB-KW"/>
</dbReference>
<protein>
    <submittedName>
        <fullName evidence="1">SidA/IucD/PvdA family monooxygenase</fullName>
    </submittedName>
</protein>
<evidence type="ECO:0000313" key="2">
    <source>
        <dbReference type="Proteomes" id="UP001271648"/>
    </source>
</evidence>
<organism evidence="1 2">
    <name type="scientific">Sporosarcina thermotolerans</name>
    <dbReference type="NCBI Taxonomy" id="633404"/>
    <lineage>
        <taxon>Bacteria</taxon>
        <taxon>Bacillati</taxon>
        <taxon>Bacillota</taxon>
        <taxon>Bacilli</taxon>
        <taxon>Bacillales</taxon>
        <taxon>Caryophanaceae</taxon>
        <taxon>Sporosarcina</taxon>
    </lineage>
</organism>
<keyword evidence="2" id="KW-1185">Reference proteome</keyword>
<keyword evidence="1" id="KW-0503">Monooxygenase</keyword>
<keyword evidence="1" id="KW-0560">Oxidoreductase</keyword>
<dbReference type="EMBL" id="JAUBDJ010000004">
    <property type="protein sequence ID" value="MDW0116947.1"/>
    <property type="molecule type" value="Genomic_DNA"/>
</dbReference>
<gene>
    <name evidence="1" type="ORF">QTL97_08375</name>
</gene>
<dbReference type="Proteomes" id="UP001271648">
    <property type="component" value="Unassembled WGS sequence"/>
</dbReference>
<evidence type="ECO:0000313" key="1">
    <source>
        <dbReference type="EMBL" id="MDW0116947.1"/>
    </source>
</evidence>
<name>A0AAW9A706_9BACL</name>
<proteinExistence type="predicted"/>
<dbReference type="AlphaFoldDB" id="A0AAW9A706"/>
<comment type="caution">
    <text evidence="1">The sequence shown here is derived from an EMBL/GenBank/DDBJ whole genome shotgun (WGS) entry which is preliminary data.</text>
</comment>
<dbReference type="Gene3D" id="3.50.50.60">
    <property type="entry name" value="FAD/NAD(P)-binding domain"/>
    <property type="match status" value="1"/>
</dbReference>